<sequence>MSQYHDTWFEKAYLESPVLQGKKIRQGGIGTYKRCFSLERSKLYLTFMDEDGRKLSRLRLIKAWACTAQKTHFFQGLMRRLIRLKEDGEPIPICPVSQQEVIDRYSETAHVLHELAGAMVTLFLWERNSYERDCWRPAAGPIELSFWPGIKWFADMGMIDAFFPKFIPSLFISVAHVTLSDHRAGLSDRWLDIWDCLQPSEGYERPLDMGSISPVLSNVLDEEDSHLRFVDK</sequence>
<accession>A0A5D3ATB7</accession>
<protein>
    <submittedName>
        <fullName evidence="1">Uncharacterized protein</fullName>
    </submittedName>
</protein>
<comment type="caution">
    <text evidence="1">The sequence shown here is derived from an EMBL/GenBank/DDBJ whole genome shotgun (WGS) entry which is preliminary data.</text>
</comment>
<dbReference type="AlphaFoldDB" id="A0A5D3ATB7"/>
<evidence type="ECO:0000313" key="1">
    <source>
        <dbReference type="EMBL" id="TYJ54737.1"/>
    </source>
</evidence>
<dbReference type="Proteomes" id="UP000322245">
    <property type="component" value="Unassembled WGS sequence"/>
</dbReference>
<evidence type="ECO:0000313" key="2">
    <source>
        <dbReference type="Proteomes" id="UP000322245"/>
    </source>
</evidence>
<dbReference type="EMBL" id="NIDF01000054">
    <property type="protein sequence ID" value="TYJ54737.1"/>
    <property type="molecule type" value="Genomic_DNA"/>
</dbReference>
<keyword evidence="2" id="KW-1185">Reference proteome</keyword>
<gene>
    <name evidence="1" type="ORF">B9479_004585</name>
</gene>
<name>A0A5D3ATB7_9TREE</name>
<organism evidence="1 2">
    <name type="scientific">Cryptococcus floricola</name>
    <dbReference type="NCBI Taxonomy" id="2591691"/>
    <lineage>
        <taxon>Eukaryota</taxon>
        <taxon>Fungi</taxon>
        <taxon>Dikarya</taxon>
        <taxon>Basidiomycota</taxon>
        <taxon>Agaricomycotina</taxon>
        <taxon>Tremellomycetes</taxon>
        <taxon>Tremellales</taxon>
        <taxon>Cryptococcaceae</taxon>
        <taxon>Cryptococcus</taxon>
    </lineage>
</organism>
<reference evidence="1 2" key="1">
    <citation type="submission" date="2017-05" db="EMBL/GenBank/DDBJ databases">
        <title>The Genome Sequence of Tsuchiyaea wingfieldii DSM 27421.</title>
        <authorList>
            <person name="Cuomo C."/>
            <person name="Passer A."/>
            <person name="Billmyre B."/>
            <person name="Heitman J."/>
        </authorList>
    </citation>
    <scope>NUCLEOTIDE SEQUENCE [LARGE SCALE GENOMIC DNA]</scope>
    <source>
        <strain evidence="1 2">DSM 27421</strain>
    </source>
</reference>
<proteinExistence type="predicted"/>